<dbReference type="InterPro" id="IPR057242">
    <property type="entry name" value="PCFS4-like"/>
</dbReference>
<dbReference type="InterPro" id="IPR008942">
    <property type="entry name" value="ENTH_VHS"/>
</dbReference>
<dbReference type="InterPro" id="IPR045154">
    <property type="entry name" value="PCF11-like"/>
</dbReference>
<evidence type="ECO:0000259" key="3">
    <source>
        <dbReference type="PROSITE" id="PS51391"/>
    </source>
</evidence>
<dbReference type="InterPro" id="IPR013087">
    <property type="entry name" value="Znf_C2H2_type"/>
</dbReference>
<feature type="region of interest" description="Disordered" evidence="2">
    <location>
        <begin position="1001"/>
        <end position="1032"/>
    </location>
</feature>
<organism evidence="4 5">
    <name type="scientific">Nyssa sinensis</name>
    <dbReference type="NCBI Taxonomy" id="561372"/>
    <lineage>
        <taxon>Eukaryota</taxon>
        <taxon>Viridiplantae</taxon>
        <taxon>Streptophyta</taxon>
        <taxon>Embryophyta</taxon>
        <taxon>Tracheophyta</taxon>
        <taxon>Spermatophyta</taxon>
        <taxon>Magnoliopsida</taxon>
        <taxon>eudicotyledons</taxon>
        <taxon>Gunneridae</taxon>
        <taxon>Pentapetalae</taxon>
        <taxon>asterids</taxon>
        <taxon>Cornales</taxon>
        <taxon>Nyssaceae</taxon>
        <taxon>Nyssa</taxon>
    </lineage>
</organism>
<dbReference type="CDD" id="cd16982">
    <property type="entry name" value="CID_Pcf11"/>
    <property type="match status" value="1"/>
</dbReference>
<dbReference type="GO" id="GO:0005737">
    <property type="term" value="C:cytoplasm"/>
    <property type="evidence" value="ECO:0007669"/>
    <property type="project" value="TreeGrafter"/>
</dbReference>
<dbReference type="SUPFAM" id="SSF48464">
    <property type="entry name" value="ENTH/VHS domain"/>
    <property type="match status" value="1"/>
</dbReference>
<dbReference type="PANTHER" id="PTHR15921">
    <property type="entry name" value="PRE-MRNA CLEAVAGE COMPLEX II"/>
    <property type="match status" value="1"/>
</dbReference>
<dbReference type="Proteomes" id="UP000325577">
    <property type="component" value="Linkage Group LG9"/>
</dbReference>
<feature type="domain" description="CID" evidence="3">
    <location>
        <begin position="68"/>
        <end position="196"/>
    </location>
</feature>
<dbReference type="GO" id="GO:0006369">
    <property type="term" value="P:termination of RNA polymerase II transcription"/>
    <property type="evidence" value="ECO:0007669"/>
    <property type="project" value="InterPro"/>
</dbReference>
<keyword evidence="1" id="KW-0507">mRNA processing</keyword>
<dbReference type="PANTHER" id="PTHR15921:SF12">
    <property type="entry name" value="POLYADENYLATION AND CLEAVAGE FACTOR HOMOLOG 4"/>
    <property type="match status" value="1"/>
</dbReference>
<dbReference type="InterPro" id="IPR047415">
    <property type="entry name" value="Pcf11_CID"/>
</dbReference>
<dbReference type="OrthoDB" id="2129491at2759"/>
<evidence type="ECO:0000313" key="5">
    <source>
        <dbReference type="Proteomes" id="UP000325577"/>
    </source>
</evidence>
<dbReference type="SMART" id="SM00582">
    <property type="entry name" value="RPR"/>
    <property type="match status" value="1"/>
</dbReference>
<feature type="compositionally biased region" description="Polar residues" evidence="2">
    <location>
        <begin position="198"/>
        <end position="216"/>
    </location>
</feature>
<dbReference type="GO" id="GO:0031124">
    <property type="term" value="P:mRNA 3'-end processing"/>
    <property type="evidence" value="ECO:0007669"/>
    <property type="project" value="InterPro"/>
</dbReference>
<dbReference type="Pfam" id="PF04818">
    <property type="entry name" value="CID"/>
    <property type="match status" value="1"/>
</dbReference>
<sequence>MDEERFVTARENPRNIGFTNCNYNSKSIPNDITVQKPLTPILDRFRAMLKAREDDLRVSAEDDILPPSTEEIVRLYELVLSELTFNSKPIITDLTIIAGEQREHGEGIADAICARIIEVPVEQKLPSLYLLDSIVKNIGREYVRYFSSRLPEVFCEAYRQVHPNLHPSMRHLFGTWSAVFPPSVLHKIEAQLHFSPSVNQQSSGLTSLRQSESPRSTHGIHVNPKYLEARHHFEHSTVDSNIQHERGTSSTLKIYGQKPAIGYDKHDSDNTEAISSQVGTQRFNSTGHAVHTSFALGAKKLPLSSAARLARSSSPFRIGHPRSSPSPPVEEFTAENSPRRFVERTSSSHSGFDYGLGRVTNRDEETNDWRRNHWSDYAHRPFETSAAYNYSNGVELQRPRALIDAYGNDQGNRTLNSKRLKVEHLDINGIDSKVATKTWQNTEEEEFDWEDMKPTLVGSSRSNDPLPLSIPRIGNIRTRPGFGTHNVERLGSDVKRSNWSGLAQLSVDDDSSITLEDAVSTVGSGCGSISKSTGVCNEITQHVGSRHPQEDWNLPHYLSETPQHRVNAQGSRRNFQVPFSVGEQKHIINSFPDAHCGSLNVASRVGSSSLDSLYPSSLDSLYPEARSAAVPASTVAWPPVNMQKSHPLPCLPNLPLQKQINNQFDLMNSSNTVTNQSLNKSFLPEQQLDSIKSKVLSSAKLPIIPNEQARPFSLNQQNQAQITPLQSQFLVSQEVQRNLVPHAAVSALSHLVIPPFSHGYSPQGHDAAIGTVLSKGGALPPLPPGPPPASTQMIPISQNTGLMAPNPAAGSSFLGLINSLMAQGLISLTKQAPVQDSVGLEFDTDLLKLRHESAITALYADLPRQCKTCGLRFKCQEEHCSHMDWHVTKNRISKNRKQKPSRKWFVSINMWLSGAESLGTDVVPGFLPTENVVEKKEDEELAVPADEDQNVCALCGEPFDDFYSDETEEWMYKGAVYMNAPNGSTEGMDRSQLGPIVHAKCGSESTVASPEDFAQDEQGYTDEGSQKKRLRS</sequence>
<dbReference type="EMBL" id="CM018052">
    <property type="protein sequence ID" value="KAA8515482.1"/>
    <property type="molecule type" value="Genomic_DNA"/>
</dbReference>
<dbReference type="FunFam" id="1.25.40.90:FF:000023">
    <property type="entry name" value="polyadenylation and cleavage factor homolog 4"/>
    <property type="match status" value="1"/>
</dbReference>
<dbReference type="GO" id="GO:0000993">
    <property type="term" value="F:RNA polymerase II complex binding"/>
    <property type="evidence" value="ECO:0007669"/>
    <property type="project" value="InterPro"/>
</dbReference>
<dbReference type="Gene3D" id="1.25.40.90">
    <property type="match status" value="1"/>
</dbReference>
<protein>
    <recommendedName>
        <fullName evidence="3">CID domain-containing protein</fullName>
    </recommendedName>
</protein>
<feature type="region of interest" description="Disordered" evidence="2">
    <location>
        <begin position="198"/>
        <end position="218"/>
    </location>
</feature>
<dbReference type="Pfam" id="PF23228">
    <property type="entry name" value="zf_PCFS4"/>
    <property type="match status" value="1"/>
</dbReference>
<gene>
    <name evidence="4" type="ORF">F0562_018907</name>
</gene>
<name>A0A5J4ZCL8_9ASTE</name>
<evidence type="ECO:0000256" key="2">
    <source>
        <dbReference type="SAM" id="MobiDB-lite"/>
    </source>
</evidence>
<dbReference type="InterPro" id="IPR006569">
    <property type="entry name" value="CID_dom"/>
</dbReference>
<proteinExistence type="predicted"/>
<dbReference type="GO" id="GO:0005849">
    <property type="term" value="C:mRNA cleavage factor complex"/>
    <property type="evidence" value="ECO:0007669"/>
    <property type="project" value="TreeGrafter"/>
</dbReference>
<dbReference type="AlphaFoldDB" id="A0A5J4ZCL8"/>
<evidence type="ECO:0000313" key="4">
    <source>
        <dbReference type="EMBL" id="KAA8515482.1"/>
    </source>
</evidence>
<keyword evidence="5" id="KW-1185">Reference proteome</keyword>
<dbReference type="GO" id="GO:0003729">
    <property type="term" value="F:mRNA binding"/>
    <property type="evidence" value="ECO:0007669"/>
    <property type="project" value="InterPro"/>
</dbReference>
<evidence type="ECO:0000256" key="1">
    <source>
        <dbReference type="ARBA" id="ARBA00022664"/>
    </source>
</evidence>
<accession>A0A5J4ZCL8</accession>
<dbReference type="PROSITE" id="PS51391">
    <property type="entry name" value="CID"/>
    <property type="match status" value="1"/>
</dbReference>
<dbReference type="PROSITE" id="PS00028">
    <property type="entry name" value="ZINC_FINGER_C2H2_1"/>
    <property type="match status" value="1"/>
</dbReference>
<reference evidence="4 5" key="1">
    <citation type="submission" date="2019-09" db="EMBL/GenBank/DDBJ databases">
        <title>A chromosome-level genome assembly of the Chinese tupelo Nyssa sinensis.</title>
        <authorList>
            <person name="Yang X."/>
            <person name="Kang M."/>
            <person name="Yang Y."/>
            <person name="Xiong H."/>
            <person name="Wang M."/>
            <person name="Zhang Z."/>
            <person name="Wang Z."/>
            <person name="Wu H."/>
            <person name="Ma T."/>
            <person name="Liu J."/>
            <person name="Xi Z."/>
        </authorList>
    </citation>
    <scope>NUCLEOTIDE SEQUENCE [LARGE SCALE GENOMIC DNA]</scope>
    <source>
        <strain evidence="4">J267</strain>
        <tissue evidence="4">Leaf</tissue>
    </source>
</reference>
<feature type="region of interest" description="Disordered" evidence="2">
    <location>
        <begin position="315"/>
        <end position="347"/>
    </location>
</feature>